<keyword evidence="2" id="KW-0805">Transcription regulation</keyword>
<evidence type="ECO:0000259" key="7">
    <source>
        <dbReference type="Pfam" id="PF22029"/>
    </source>
</evidence>
<sequence>MIGSAGMAHIAELEPLIPALRRYASAMVRDRDLADDLVQDCLERAISKWDTRRRAENTRQWVFAIAHNLIVNKLRQRARRGLHLDIADIDEEALATPAPQEHRIRHGELMKALAALPEDQRNVLLLVSVEDLTYAEAAKTLNIPIGTVMSRLARGRERLQRALDGDQEQEACPQGEPFLRRVK</sequence>
<evidence type="ECO:0000256" key="2">
    <source>
        <dbReference type="ARBA" id="ARBA00023015"/>
    </source>
</evidence>
<evidence type="ECO:0000313" key="9">
    <source>
        <dbReference type="Proteomes" id="UP000187012"/>
    </source>
</evidence>
<dbReference type="Gene3D" id="1.10.10.10">
    <property type="entry name" value="Winged helix-like DNA-binding domain superfamily/Winged helix DNA-binding domain"/>
    <property type="match status" value="1"/>
</dbReference>
<keyword evidence="9" id="KW-1185">Reference proteome</keyword>
<dbReference type="PANTHER" id="PTHR43133:SF25">
    <property type="entry name" value="RNA POLYMERASE SIGMA FACTOR RFAY-RELATED"/>
    <property type="match status" value="1"/>
</dbReference>
<dbReference type="SUPFAM" id="SSF88946">
    <property type="entry name" value="Sigma2 domain of RNA polymerase sigma factors"/>
    <property type="match status" value="1"/>
</dbReference>
<dbReference type="Pfam" id="PF08281">
    <property type="entry name" value="Sigma70_r4_2"/>
    <property type="match status" value="1"/>
</dbReference>
<dbReference type="GO" id="GO:0016987">
    <property type="term" value="F:sigma factor activity"/>
    <property type="evidence" value="ECO:0007669"/>
    <property type="project" value="UniProtKB-KW"/>
</dbReference>
<dbReference type="GO" id="GO:0003677">
    <property type="term" value="F:DNA binding"/>
    <property type="evidence" value="ECO:0007669"/>
    <property type="project" value="InterPro"/>
</dbReference>
<dbReference type="InterPro" id="IPR013325">
    <property type="entry name" value="RNA_pol_sigma_r2"/>
</dbReference>
<evidence type="ECO:0000256" key="1">
    <source>
        <dbReference type="ARBA" id="ARBA00010641"/>
    </source>
</evidence>
<dbReference type="InterPro" id="IPR013249">
    <property type="entry name" value="RNA_pol_sigma70_r4_t2"/>
</dbReference>
<feature type="domain" description="RNA polymerase sigma factor 70 region 4 type 2" evidence="6">
    <location>
        <begin position="107"/>
        <end position="159"/>
    </location>
</feature>
<dbReference type="Gene3D" id="1.10.1740.10">
    <property type="match status" value="1"/>
</dbReference>
<protein>
    <submittedName>
        <fullName evidence="8">ECF sigma</fullName>
    </submittedName>
</protein>
<dbReference type="InterPro" id="IPR036388">
    <property type="entry name" value="WH-like_DNA-bd_sf"/>
</dbReference>
<dbReference type="NCBIfam" id="TIGR02937">
    <property type="entry name" value="sigma70-ECF"/>
    <property type="match status" value="1"/>
</dbReference>
<dbReference type="GO" id="GO:0006352">
    <property type="term" value="P:DNA-templated transcription initiation"/>
    <property type="evidence" value="ECO:0007669"/>
    <property type="project" value="InterPro"/>
</dbReference>
<dbReference type="Pfam" id="PF22029">
    <property type="entry name" value="PhyR_sigma2"/>
    <property type="match status" value="1"/>
</dbReference>
<dbReference type="InterPro" id="IPR053866">
    <property type="entry name" value="PhyR_sigma2"/>
</dbReference>
<dbReference type="Proteomes" id="UP000187012">
    <property type="component" value="Unassembled WGS sequence"/>
</dbReference>
<accession>A0A1N7SLW2</accession>
<evidence type="ECO:0000256" key="3">
    <source>
        <dbReference type="ARBA" id="ARBA00023082"/>
    </source>
</evidence>
<evidence type="ECO:0000259" key="6">
    <source>
        <dbReference type="Pfam" id="PF08281"/>
    </source>
</evidence>
<keyword evidence="3" id="KW-0731">Sigma factor</keyword>
<dbReference type="EMBL" id="CYGX02000086">
    <property type="protein sequence ID" value="SIT47959.1"/>
    <property type="molecule type" value="Genomic_DNA"/>
</dbReference>
<name>A0A1N7SLW2_9BURK</name>
<keyword evidence="4" id="KW-0804">Transcription</keyword>
<dbReference type="CDD" id="cd06171">
    <property type="entry name" value="Sigma70_r4"/>
    <property type="match status" value="1"/>
</dbReference>
<comment type="similarity">
    <text evidence="1">Belongs to the sigma-70 factor family. ECF subfamily.</text>
</comment>
<dbReference type="SUPFAM" id="SSF88659">
    <property type="entry name" value="Sigma3 and sigma4 domains of RNA polymerase sigma factors"/>
    <property type="match status" value="1"/>
</dbReference>
<feature type="region of interest" description="Disordered" evidence="5">
    <location>
        <begin position="163"/>
        <end position="183"/>
    </location>
</feature>
<gene>
    <name evidence="8" type="ORF">BN2475_860024</name>
</gene>
<organism evidence="8 9">
    <name type="scientific">Paraburkholderia ribeironis</name>
    <dbReference type="NCBI Taxonomy" id="1247936"/>
    <lineage>
        <taxon>Bacteria</taxon>
        <taxon>Pseudomonadati</taxon>
        <taxon>Pseudomonadota</taxon>
        <taxon>Betaproteobacteria</taxon>
        <taxon>Burkholderiales</taxon>
        <taxon>Burkholderiaceae</taxon>
        <taxon>Paraburkholderia</taxon>
    </lineage>
</organism>
<proteinExistence type="inferred from homology"/>
<evidence type="ECO:0000256" key="5">
    <source>
        <dbReference type="SAM" id="MobiDB-lite"/>
    </source>
</evidence>
<dbReference type="InterPro" id="IPR014284">
    <property type="entry name" value="RNA_pol_sigma-70_dom"/>
</dbReference>
<dbReference type="InterPro" id="IPR039425">
    <property type="entry name" value="RNA_pol_sigma-70-like"/>
</dbReference>
<dbReference type="PANTHER" id="PTHR43133">
    <property type="entry name" value="RNA POLYMERASE ECF-TYPE SIGMA FACTO"/>
    <property type="match status" value="1"/>
</dbReference>
<evidence type="ECO:0000256" key="4">
    <source>
        <dbReference type="ARBA" id="ARBA00023163"/>
    </source>
</evidence>
<evidence type="ECO:0000313" key="8">
    <source>
        <dbReference type="EMBL" id="SIT47959.1"/>
    </source>
</evidence>
<reference evidence="8 9" key="1">
    <citation type="submission" date="2016-12" db="EMBL/GenBank/DDBJ databases">
        <authorList>
            <person name="Song W.-J."/>
            <person name="Kurnit D.M."/>
        </authorList>
    </citation>
    <scope>NUCLEOTIDE SEQUENCE [LARGE SCALE GENOMIC DNA]</scope>
    <source>
        <strain evidence="8 9">STM7296</strain>
    </source>
</reference>
<dbReference type="RefSeq" id="WP_245841670.1">
    <property type="nucleotide sequence ID" value="NZ_CYGX02000086.1"/>
</dbReference>
<dbReference type="STRING" id="1247936.BN2475_860024"/>
<feature type="domain" description="PhyR sigma2" evidence="7">
    <location>
        <begin position="14"/>
        <end position="67"/>
    </location>
</feature>
<dbReference type="AlphaFoldDB" id="A0A1N7SLW2"/>
<dbReference type="InterPro" id="IPR013324">
    <property type="entry name" value="RNA_pol_sigma_r3/r4-like"/>
</dbReference>